<keyword evidence="1" id="KW-0802">TPR repeat</keyword>
<feature type="compositionally biased region" description="Polar residues" evidence="2">
    <location>
        <begin position="152"/>
        <end position="164"/>
    </location>
</feature>
<dbReference type="GeneID" id="92374887"/>
<evidence type="ECO:0000313" key="4">
    <source>
        <dbReference type="EMBL" id="SCU69381.1"/>
    </source>
</evidence>
<feature type="region of interest" description="Disordered" evidence="2">
    <location>
        <begin position="1"/>
        <end position="40"/>
    </location>
</feature>
<dbReference type="PROSITE" id="PS50005">
    <property type="entry name" value="TPR"/>
    <property type="match status" value="1"/>
</dbReference>
<dbReference type="PANTHER" id="PTHR15000:SF1">
    <property type="entry name" value="ERYTHROID DIFFERENTIATION-RELATED FACTOR 1"/>
    <property type="match status" value="1"/>
</dbReference>
<proteinExistence type="predicted"/>
<evidence type="ECO:0000313" key="5">
    <source>
        <dbReference type="Proteomes" id="UP000195570"/>
    </source>
</evidence>
<dbReference type="Proteomes" id="UP000195570">
    <property type="component" value="Unassembled WGS sequence"/>
</dbReference>
<feature type="compositionally biased region" description="Basic and acidic residues" evidence="2">
    <location>
        <begin position="60"/>
        <end position="74"/>
    </location>
</feature>
<dbReference type="Pfam" id="PF23788">
    <property type="entry name" value="EDRF1_N"/>
    <property type="match status" value="1"/>
</dbReference>
<dbReference type="GO" id="GO:0045893">
    <property type="term" value="P:positive regulation of DNA-templated transcription"/>
    <property type="evidence" value="ECO:0007669"/>
    <property type="project" value="TreeGrafter"/>
</dbReference>
<feature type="region of interest" description="Disordered" evidence="2">
    <location>
        <begin position="150"/>
        <end position="177"/>
    </location>
</feature>
<dbReference type="EMBL" id="CZPT02001198">
    <property type="protein sequence ID" value="SCU69381.1"/>
    <property type="molecule type" value="Genomic_DNA"/>
</dbReference>
<keyword evidence="5" id="KW-1185">Reference proteome</keyword>
<dbReference type="RefSeq" id="XP_067080365.1">
    <property type="nucleotide sequence ID" value="XM_067224264.1"/>
</dbReference>
<evidence type="ECO:0000256" key="1">
    <source>
        <dbReference type="PROSITE-ProRule" id="PRU00339"/>
    </source>
</evidence>
<dbReference type="InterPro" id="IPR056582">
    <property type="entry name" value="EDRF1_N"/>
</dbReference>
<dbReference type="AlphaFoldDB" id="A0A1G4IBD7"/>
<accession>A0A1G4IBD7</accession>
<gene>
    <name evidence="4" type="ORF">TEOVI_000094700</name>
</gene>
<evidence type="ECO:0000259" key="3">
    <source>
        <dbReference type="Pfam" id="PF23788"/>
    </source>
</evidence>
<feature type="domain" description="EDRF1 N-terminal" evidence="3">
    <location>
        <begin position="401"/>
        <end position="532"/>
    </location>
</feature>
<evidence type="ECO:0000256" key="2">
    <source>
        <dbReference type="SAM" id="MobiDB-lite"/>
    </source>
</evidence>
<reference evidence="4" key="1">
    <citation type="submission" date="2016-09" db="EMBL/GenBank/DDBJ databases">
        <authorList>
            <person name="Hebert L."/>
            <person name="Moumen B."/>
        </authorList>
    </citation>
    <scope>NUCLEOTIDE SEQUENCE [LARGE SCALE GENOMIC DNA]</scope>
    <source>
        <strain evidence="4">OVI</strain>
    </source>
</reference>
<sequence length="1258" mass="138626">MTLTGLSMSREGTKPVAGRANINIHNTATDDHGDDGPSVGVTATVLRPSRRALHRRAVKRYNDKQKKEESKRLAEERDQKLLDVVGKVGDRTCGESASNVISSVSVVDKPRRPGGGGDREAGKHVLMGKWEFDFFFRTLPSELLRTCKDSSDVGNSPSQHQLQEVTPVPNPSSSGLYAEEEQSLVVISEGDRERPFRGSMPLKASAQSGALRGSFVRRVEGVPPLPMPLPLASGTDLDQPPWNYLVPDPMYNVHQYVPGFGRDEGAAKRSLLSCAVREWRGGEDRVLVLSTGEALRSVFRASYSDDRTLVLQVRRVGPTLLVDSHGEEVMRSGVRDMRMKSLLGKALYRILGGAITKQHMEGVSASNPSGQGVVALPMHRIGSANLTKRVHELSRYSHILHWEIGAMDALVGVDTPVVIDGRDNTEHVLSLRDTSIPTTPEESQHEALNTWFEATLANVPHVGVYVHHDGIVQGYEVRKAQEMLGLVERRMAATAMNFTTTVLQWLMTQCKKDGATYAVIQNYETGALEVYECFTDDHLERFLPEDGTVSDDEVRDSGSAATKKQAEEESRQREENERLNWGLATMCFRMGMHLKDSVDKAPDALSLLLRSFAVYFMQRRRVEEACPHICDILKVLPDLVGLVIRNKKAALEGEGGIIQLPEICREVFITCGRFGIRLQESVVDESLPLPTRRSLLQCLLPCSAALCVCVVCAIEQFCVERATYLRLKAGCGKSSDVHIHSLVAKDLLQVVVEGLLRLENMKVAVASGMELVHCVPACDVVKEHALIDTKTDIIDITPLVKTLWELYADVVLLAMSDPTPFTANVLVELSRRIKTREELRSEVADIRGAIGTSAVGESVLTWLSSITYDIVSLSYTALRFITKVGVQSKRLLAKTSQVYYHVGHHYLLTDRYTKALDSLHRAQSLFKVAEDAVVDSSLGERCTSSTAVTLKDVRYSLGETFLRMANLKLRLTSPTVTNTLQQPLAMGDTRPLSPEEDSFYRQAVDHFTHCEAREKLAFALRMYACRQISHIISSGHQGDGPKGRNICSMLRRASELTGCGALLQWEVLRLFSCTAPHGALQRWSEELHHQWGDSAVSMGAGVPKELSGTVHPLEFQLQMALVAVGLSDTKGVREHRSLGFARSWAVYLTVALKGVQAAYDPTNEALLNSLTPWKVGCAHEWVYRNSLSISLRGAVAVARMLVGNKAIGAKSLCSLLGDMLNKLDEKRNAKAVAACNGNCYSLQAIPALIQALESVTGW</sequence>
<dbReference type="VEuPathDB" id="TriTrypDB:TEOVI_000094700"/>
<dbReference type="PANTHER" id="PTHR15000">
    <property type="entry name" value="ERYTHROID DIFFERENTIATION-RELATED FACTOR 1"/>
    <property type="match status" value="1"/>
</dbReference>
<feature type="region of interest" description="Disordered" evidence="2">
    <location>
        <begin position="545"/>
        <end position="576"/>
    </location>
</feature>
<feature type="repeat" description="TPR" evidence="1">
    <location>
        <begin position="896"/>
        <end position="929"/>
    </location>
</feature>
<feature type="compositionally biased region" description="Basic and acidic residues" evidence="2">
    <location>
        <begin position="564"/>
        <end position="576"/>
    </location>
</feature>
<feature type="region of interest" description="Disordered" evidence="2">
    <location>
        <begin position="52"/>
        <end position="74"/>
    </location>
</feature>
<dbReference type="InterPro" id="IPR019734">
    <property type="entry name" value="TPR_rpt"/>
</dbReference>
<comment type="caution">
    <text evidence="4">The sequence shown here is derived from an EMBL/GenBank/DDBJ whole genome shotgun (WGS) entry which is preliminary data.</text>
</comment>
<name>A0A1G4IBD7_TRYEQ</name>
<protein>
    <recommendedName>
        <fullName evidence="3">EDRF1 N-terminal domain-containing protein</fullName>
    </recommendedName>
</protein>
<organism evidence="4 5">
    <name type="scientific">Trypanosoma equiperdum</name>
    <dbReference type="NCBI Taxonomy" id="5694"/>
    <lineage>
        <taxon>Eukaryota</taxon>
        <taxon>Discoba</taxon>
        <taxon>Euglenozoa</taxon>
        <taxon>Kinetoplastea</taxon>
        <taxon>Metakinetoplastina</taxon>
        <taxon>Trypanosomatida</taxon>
        <taxon>Trypanosomatidae</taxon>
        <taxon>Trypanosoma</taxon>
    </lineage>
</organism>